<dbReference type="InterPro" id="IPR001506">
    <property type="entry name" value="Peptidase_M12A"/>
</dbReference>
<keyword evidence="3" id="KW-1185">Reference proteome</keyword>
<dbReference type="RefSeq" id="WP_133819588.1">
    <property type="nucleotide sequence ID" value="NZ_SNZH01000009.1"/>
</dbReference>
<name>A0A4R6YUA4_9GAMM</name>
<dbReference type="SUPFAM" id="SSF55486">
    <property type="entry name" value="Metalloproteases ('zincins'), catalytic domain"/>
    <property type="match status" value="1"/>
</dbReference>
<dbReference type="GO" id="GO:0006508">
    <property type="term" value="P:proteolysis"/>
    <property type="evidence" value="ECO:0007669"/>
    <property type="project" value="InterPro"/>
</dbReference>
<dbReference type="InterPro" id="IPR024079">
    <property type="entry name" value="MetalloPept_cat_dom_sf"/>
</dbReference>
<sequence length="237" mass="26292">MSEGNRAQWVCATLDVDGGERLVGPSTSLVSMGVAAKNKLWEPGTELKVRFLEGTDALHARVMEAARSWLVDGVRLNLVKAKSGEKAQLRIAFDASDGSWSYVGTDALGIRQTQPTMNLGWATLQTPKEDFWSVVIHEFGHALGLLHEHNHPEARIQWSRPAVYADLEGPPNEWTKQQVDDNVFAKFDASEVITTNFDKASVMIYTIPSNWTTDGKSFMPSWKLSAGDELTIKKLYA</sequence>
<reference evidence="2 3" key="1">
    <citation type="submission" date="2019-03" db="EMBL/GenBank/DDBJ databases">
        <title>Genomic Encyclopedia of Type Strains, Phase IV (KMG-IV): sequencing the most valuable type-strain genomes for metagenomic binning, comparative biology and taxonomic classification.</title>
        <authorList>
            <person name="Goeker M."/>
        </authorList>
    </citation>
    <scope>NUCLEOTIDE SEQUENCE [LARGE SCALE GENOMIC DNA]</scope>
    <source>
        <strain evidence="2 3">DSM 21667</strain>
    </source>
</reference>
<dbReference type="Pfam" id="PF01400">
    <property type="entry name" value="Astacin"/>
    <property type="match status" value="1"/>
</dbReference>
<comment type="caution">
    <text evidence="2">The sequence shown here is derived from an EMBL/GenBank/DDBJ whole genome shotgun (WGS) entry which is preliminary data.</text>
</comment>
<dbReference type="Proteomes" id="UP000295293">
    <property type="component" value="Unassembled WGS sequence"/>
</dbReference>
<gene>
    <name evidence="2" type="ORF">DFR29_109152</name>
</gene>
<dbReference type="GO" id="GO:0004222">
    <property type="term" value="F:metalloendopeptidase activity"/>
    <property type="evidence" value="ECO:0007669"/>
    <property type="project" value="InterPro"/>
</dbReference>
<dbReference type="OrthoDB" id="3669864at2"/>
<proteinExistence type="predicted"/>
<dbReference type="AlphaFoldDB" id="A0A4R6YUA4"/>
<dbReference type="EMBL" id="SNZH01000009">
    <property type="protein sequence ID" value="TDR42096.1"/>
    <property type="molecule type" value="Genomic_DNA"/>
</dbReference>
<evidence type="ECO:0000313" key="3">
    <source>
        <dbReference type="Proteomes" id="UP000295293"/>
    </source>
</evidence>
<accession>A0A4R6YUA4</accession>
<feature type="domain" description="Peptidase M12A" evidence="1">
    <location>
        <begin position="78"/>
        <end position="201"/>
    </location>
</feature>
<organism evidence="2 3">
    <name type="scientific">Tahibacter aquaticus</name>
    <dbReference type="NCBI Taxonomy" id="520092"/>
    <lineage>
        <taxon>Bacteria</taxon>
        <taxon>Pseudomonadati</taxon>
        <taxon>Pseudomonadota</taxon>
        <taxon>Gammaproteobacteria</taxon>
        <taxon>Lysobacterales</taxon>
        <taxon>Rhodanobacteraceae</taxon>
        <taxon>Tahibacter</taxon>
    </lineage>
</organism>
<protein>
    <submittedName>
        <fullName evidence="2">Astacin (Peptidase family M12A)</fullName>
    </submittedName>
</protein>
<dbReference type="Gene3D" id="3.40.390.10">
    <property type="entry name" value="Collagenase (Catalytic Domain)"/>
    <property type="match status" value="1"/>
</dbReference>
<evidence type="ECO:0000313" key="2">
    <source>
        <dbReference type="EMBL" id="TDR42096.1"/>
    </source>
</evidence>
<evidence type="ECO:0000259" key="1">
    <source>
        <dbReference type="Pfam" id="PF01400"/>
    </source>
</evidence>